<reference evidence="1 2" key="1">
    <citation type="submission" date="2016-10" db="EMBL/GenBank/DDBJ databases">
        <authorList>
            <person name="de Groot N.N."/>
        </authorList>
    </citation>
    <scope>NUCLEOTIDE SEQUENCE [LARGE SCALE GENOMIC DNA]</scope>
    <source>
        <strain evidence="1 2">DSM 18684</strain>
    </source>
</reference>
<dbReference type="STRING" id="414048.SAMN04489864_11613"/>
<sequence length="85" mass="10237">MRVRLRMHQWKAWKRASARIKGLLKLGASKRDAYRWAHSSKGYIRAAQGWILSTTLTLEELKRRGYRGFMDTYYWKKKRAQTTLF</sequence>
<name>A0A1I3AMH0_9SPHI</name>
<dbReference type="EMBL" id="FOPP01000016">
    <property type="protein sequence ID" value="SFH51220.1"/>
    <property type="molecule type" value="Genomic_DNA"/>
</dbReference>
<keyword evidence="2" id="KW-1185">Reference proteome</keyword>
<accession>A0A1I3AMH0</accession>
<organism evidence="1 2">
    <name type="scientific">Pedobacter insulae</name>
    <dbReference type="NCBI Taxonomy" id="414048"/>
    <lineage>
        <taxon>Bacteria</taxon>
        <taxon>Pseudomonadati</taxon>
        <taxon>Bacteroidota</taxon>
        <taxon>Sphingobacteriia</taxon>
        <taxon>Sphingobacteriales</taxon>
        <taxon>Sphingobacteriaceae</taxon>
        <taxon>Pedobacter</taxon>
    </lineage>
</organism>
<gene>
    <name evidence="1" type="ORF">SAMN04489864_11613</name>
</gene>
<dbReference type="AlphaFoldDB" id="A0A1I3AMH0"/>
<proteinExistence type="predicted"/>
<protein>
    <recommendedName>
        <fullName evidence="3">RNA-directed DNA polymerase</fullName>
    </recommendedName>
</protein>
<evidence type="ECO:0000313" key="2">
    <source>
        <dbReference type="Proteomes" id="UP000199666"/>
    </source>
</evidence>
<dbReference type="Proteomes" id="UP000199666">
    <property type="component" value="Unassembled WGS sequence"/>
</dbReference>
<evidence type="ECO:0008006" key="3">
    <source>
        <dbReference type="Google" id="ProtNLM"/>
    </source>
</evidence>
<evidence type="ECO:0000313" key="1">
    <source>
        <dbReference type="EMBL" id="SFH51220.1"/>
    </source>
</evidence>